<feature type="coiled-coil region" evidence="3">
    <location>
        <begin position="138"/>
        <end position="188"/>
    </location>
</feature>
<name>A0AAD8JZK6_TARER</name>
<dbReference type="Pfam" id="PF07765">
    <property type="entry name" value="KIP1"/>
    <property type="match status" value="1"/>
</dbReference>
<accession>A0AAD8JZK6</accession>
<sequence length="332" mass="39110">MDRSVKRMLKLIEEEGDSFAQKAEIYIQKRPELVSQVEDFYRMFRSLAERYDDATCELRRTLPADIRSQGCGMNEICSAPQSAITSPEHRFSRRLSGTHAAFLDAVGNKGYETSTYDSSSDQDPDDSSYYNYSNYGNYRRLRGKITELEGELRKLQVEQQVNKPNNEIADYEEELRVAKEKIQSSEEEICELKARLEKYEPLEYDDDNVSDENLDEYMDDENETDDEYEQLRSERDELVMKLSELEEETRLKDDQIDELNDRLQKLQVECEESTKAIEDLRKVIEKQRVMIEEGVEERVEAERQLSISLEHYRNAYQMLRKGLREQKSRDSV</sequence>
<dbReference type="GO" id="GO:0005774">
    <property type="term" value="C:vacuolar membrane"/>
    <property type="evidence" value="ECO:0007669"/>
    <property type="project" value="TreeGrafter"/>
</dbReference>
<evidence type="ECO:0000256" key="1">
    <source>
        <dbReference type="ARBA" id="ARBA00023054"/>
    </source>
</evidence>
<dbReference type="PANTHER" id="PTHR32258">
    <property type="entry name" value="PROTEIN NETWORKED 4A"/>
    <property type="match status" value="1"/>
</dbReference>
<reference evidence="6" key="1">
    <citation type="journal article" date="2023" name="bioRxiv">
        <title>Improved chromosome-level genome assembly for marigold (Tagetes erecta).</title>
        <authorList>
            <person name="Jiang F."/>
            <person name="Yuan L."/>
            <person name="Wang S."/>
            <person name="Wang H."/>
            <person name="Xu D."/>
            <person name="Wang A."/>
            <person name="Fan W."/>
        </authorList>
    </citation>
    <scope>NUCLEOTIDE SEQUENCE</scope>
    <source>
        <strain evidence="6">WSJ</strain>
        <tissue evidence="6">Leaf</tissue>
    </source>
</reference>
<evidence type="ECO:0000259" key="5">
    <source>
        <dbReference type="PROSITE" id="PS51774"/>
    </source>
</evidence>
<dbReference type="EMBL" id="JAUHHV010000009">
    <property type="protein sequence ID" value="KAK1412718.1"/>
    <property type="molecule type" value="Genomic_DNA"/>
</dbReference>
<dbReference type="PROSITE" id="PS51774">
    <property type="entry name" value="NAB"/>
    <property type="match status" value="1"/>
</dbReference>
<dbReference type="PANTHER" id="PTHR32258:SF3">
    <property type="entry name" value="PROTEIN NETWORKED 4A"/>
    <property type="match status" value="1"/>
</dbReference>
<comment type="similarity">
    <text evidence="2">Belongs to the NET family.</text>
</comment>
<dbReference type="AlphaFoldDB" id="A0AAD8JZK6"/>
<organism evidence="6 7">
    <name type="scientific">Tagetes erecta</name>
    <name type="common">African marigold</name>
    <dbReference type="NCBI Taxonomy" id="13708"/>
    <lineage>
        <taxon>Eukaryota</taxon>
        <taxon>Viridiplantae</taxon>
        <taxon>Streptophyta</taxon>
        <taxon>Embryophyta</taxon>
        <taxon>Tracheophyta</taxon>
        <taxon>Spermatophyta</taxon>
        <taxon>Magnoliopsida</taxon>
        <taxon>eudicotyledons</taxon>
        <taxon>Gunneridae</taxon>
        <taxon>Pentapetalae</taxon>
        <taxon>asterids</taxon>
        <taxon>campanulids</taxon>
        <taxon>Asterales</taxon>
        <taxon>Asteraceae</taxon>
        <taxon>Asteroideae</taxon>
        <taxon>Heliantheae alliance</taxon>
        <taxon>Tageteae</taxon>
        <taxon>Tagetes</taxon>
    </lineage>
</organism>
<dbReference type="InterPro" id="IPR051861">
    <property type="entry name" value="NET_actin-binding_domain"/>
</dbReference>
<dbReference type="Proteomes" id="UP001229421">
    <property type="component" value="Unassembled WGS sequence"/>
</dbReference>
<evidence type="ECO:0000256" key="3">
    <source>
        <dbReference type="SAM" id="Coils"/>
    </source>
</evidence>
<feature type="region of interest" description="Disordered" evidence="4">
    <location>
        <begin position="112"/>
        <end position="133"/>
    </location>
</feature>
<evidence type="ECO:0000313" key="7">
    <source>
        <dbReference type="Proteomes" id="UP001229421"/>
    </source>
</evidence>
<proteinExistence type="inferred from homology"/>
<dbReference type="GO" id="GO:0003779">
    <property type="term" value="F:actin binding"/>
    <property type="evidence" value="ECO:0007669"/>
    <property type="project" value="InterPro"/>
</dbReference>
<protein>
    <recommendedName>
        <fullName evidence="5">NAB domain-containing protein</fullName>
    </recommendedName>
</protein>
<keyword evidence="7" id="KW-1185">Reference proteome</keyword>
<evidence type="ECO:0000256" key="4">
    <source>
        <dbReference type="SAM" id="MobiDB-lite"/>
    </source>
</evidence>
<feature type="coiled-coil region" evidence="3">
    <location>
        <begin position="214"/>
        <end position="283"/>
    </location>
</feature>
<dbReference type="InterPro" id="IPR011684">
    <property type="entry name" value="NAB"/>
</dbReference>
<feature type="domain" description="NAB" evidence="5">
    <location>
        <begin position="1"/>
        <end position="58"/>
    </location>
</feature>
<gene>
    <name evidence="6" type="ORF">QVD17_34185</name>
</gene>
<keyword evidence="1 3" id="KW-0175">Coiled coil</keyword>
<dbReference type="Gene3D" id="1.10.287.1490">
    <property type="match status" value="1"/>
</dbReference>
<evidence type="ECO:0000313" key="6">
    <source>
        <dbReference type="EMBL" id="KAK1412718.1"/>
    </source>
</evidence>
<evidence type="ECO:0000256" key="2">
    <source>
        <dbReference type="ARBA" id="ARBA00038006"/>
    </source>
</evidence>
<comment type="caution">
    <text evidence="6">The sequence shown here is derived from an EMBL/GenBank/DDBJ whole genome shotgun (WGS) entry which is preliminary data.</text>
</comment>